<dbReference type="PANTHER" id="PTHR47926">
    <property type="entry name" value="PENTATRICOPEPTIDE REPEAT-CONTAINING PROTEIN"/>
    <property type="match status" value="1"/>
</dbReference>
<evidence type="ECO:0000256" key="3">
    <source>
        <dbReference type="SAM" id="MobiDB-lite"/>
    </source>
</evidence>
<dbReference type="Pfam" id="PF01535">
    <property type="entry name" value="PPR"/>
    <property type="match status" value="1"/>
</dbReference>
<organism evidence="4 5">
    <name type="scientific">Sphagnum jensenii</name>
    <dbReference type="NCBI Taxonomy" id="128206"/>
    <lineage>
        <taxon>Eukaryota</taxon>
        <taxon>Viridiplantae</taxon>
        <taxon>Streptophyta</taxon>
        <taxon>Embryophyta</taxon>
        <taxon>Bryophyta</taxon>
        <taxon>Sphagnophytina</taxon>
        <taxon>Sphagnopsida</taxon>
        <taxon>Sphagnales</taxon>
        <taxon>Sphagnaceae</taxon>
        <taxon>Sphagnum</taxon>
    </lineage>
</organism>
<evidence type="ECO:0000256" key="1">
    <source>
        <dbReference type="ARBA" id="ARBA00022737"/>
    </source>
</evidence>
<dbReference type="InterPro" id="IPR002885">
    <property type="entry name" value="PPR_rpt"/>
</dbReference>
<proteinExistence type="predicted"/>
<dbReference type="Pfam" id="PF13812">
    <property type="entry name" value="PPR_3"/>
    <property type="match status" value="1"/>
</dbReference>
<sequence>MEMVDQACDECRKPNYDGLMGSESFCRACRFHCRSGPHCRALASSSERDILQVTTAEAFPGEQVNARYPDFKHKTAQQALWLNGTSNPPWVEAKLAEMAPESVQLNILQWNAKLARCAQAGHYEKTMEPFEQMQQEGMSPNSFTFVQVLNACSSSQALEKGRQRKLLGILYQENVEIDMITFIALLQACSHEGLVDEGLHYFEFMGLVYNGSSALYHYACIVDLLRCAGLLLEAEDLITMMPCVQDAAVWKTLLGACRHHGDAEMGEQIARKILELDPGSATGYVLLMNIYAAGGKWDLSVKVQQQSEKLTVIFGLIAADSGALPFQGSVGQQQHTYTNSGQQGQGTSRATQPGEINVGLLGKEQLPPSQWRTSLKPWNASGEGKL</sequence>
<dbReference type="InterPro" id="IPR046848">
    <property type="entry name" value="E_motif"/>
</dbReference>
<dbReference type="EMBL" id="OZ023702">
    <property type="protein sequence ID" value="CAK9857550.1"/>
    <property type="molecule type" value="Genomic_DNA"/>
</dbReference>
<dbReference type="Proteomes" id="UP001497522">
    <property type="component" value="Chromosome 1"/>
</dbReference>
<keyword evidence="5" id="KW-1185">Reference proteome</keyword>
<protein>
    <recommendedName>
        <fullName evidence="6">Pentatricopeptide repeat-containing protein</fullName>
    </recommendedName>
</protein>
<reference evidence="4 5" key="1">
    <citation type="submission" date="2024-03" db="EMBL/GenBank/DDBJ databases">
        <authorList>
            <consortium name="ELIXIR-Norway"/>
            <consortium name="Elixir Norway"/>
        </authorList>
    </citation>
    <scope>NUCLEOTIDE SEQUENCE [LARGE SCALE GENOMIC DNA]</scope>
</reference>
<keyword evidence="1" id="KW-0677">Repeat</keyword>
<dbReference type="Pfam" id="PF20431">
    <property type="entry name" value="E_motif"/>
    <property type="match status" value="1"/>
</dbReference>
<dbReference type="InterPro" id="IPR011990">
    <property type="entry name" value="TPR-like_helical_dom_sf"/>
</dbReference>
<gene>
    <name evidence="4" type="ORF">CSSPJE1EN2_LOCUS545</name>
</gene>
<evidence type="ECO:0000313" key="4">
    <source>
        <dbReference type="EMBL" id="CAK9857550.1"/>
    </source>
</evidence>
<dbReference type="PROSITE" id="PS51375">
    <property type="entry name" value="PPR"/>
    <property type="match status" value="1"/>
</dbReference>
<dbReference type="Gene3D" id="1.25.40.10">
    <property type="entry name" value="Tetratricopeptide repeat domain"/>
    <property type="match status" value="1"/>
</dbReference>
<accession>A0ABP1A3E4</accession>
<feature type="region of interest" description="Disordered" evidence="3">
    <location>
        <begin position="330"/>
        <end position="386"/>
    </location>
</feature>
<evidence type="ECO:0000256" key="2">
    <source>
        <dbReference type="PROSITE-ProRule" id="PRU00708"/>
    </source>
</evidence>
<feature type="compositionally biased region" description="Polar residues" evidence="3">
    <location>
        <begin position="330"/>
        <end position="351"/>
    </location>
</feature>
<dbReference type="PANTHER" id="PTHR47926:SF533">
    <property type="entry name" value="DYW DOMAIN-CONTAINING PROTEIN"/>
    <property type="match status" value="1"/>
</dbReference>
<dbReference type="InterPro" id="IPR046960">
    <property type="entry name" value="PPR_At4g14850-like_plant"/>
</dbReference>
<evidence type="ECO:0008006" key="6">
    <source>
        <dbReference type="Google" id="ProtNLM"/>
    </source>
</evidence>
<feature type="repeat" description="PPR" evidence="2">
    <location>
        <begin position="106"/>
        <end position="140"/>
    </location>
</feature>
<name>A0ABP1A3E4_9BRYO</name>
<evidence type="ECO:0000313" key="5">
    <source>
        <dbReference type="Proteomes" id="UP001497522"/>
    </source>
</evidence>